<keyword evidence="2 3" id="KW-0040">ANK repeat</keyword>
<proteinExistence type="predicted"/>
<dbReference type="EMBL" id="JAEPRA010000002">
    <property type="protein sequence ID" value="KAG2188028.1"/>
    <property type="molecule type" value="Genomic_DNA"/>
</dbReference>
<dbReference type="Pfam" id="PF12796">
    <property type="entry name" value="Ank_2"/>
    <property type="match status" value="1"/>
</dbReference>
<dbReference type="PANTHER" id="PTHR24198">
    <property type="entry name" value="ANKYRIN REPEAT AND PROTEIN KINASE DOMAIN-CONTAINING PROTEIN"/>
    <property type="match status" value="1"/>
</dbReference>
<evidence type="ECO:0000256" key="1">
    <source>
        <dbReference type="ARBA" id="ARBA00022737"/>
    </source>
</evidence>
<protein>
    <recommendedName>
        <fullName evidence="6">Ankyrin</fullName>
    </recommendedName>
</protein>
<reference evidence="4" key="1">
    <citation type="submission" date="2020-12" db="EMBL/GenBank/DDBJ databases">
        <title>Metabolic potential, ecology and presence of endohyphal bacteria is reflected in genomic diversity of Mucoromycotina.</title>
        <authorList>
            <person name="Muszewska A."/>
            <person name="Okrasinska A."/>
            <person name="Steczkiewicz K."/>
            <person name="Drgas O."/>
            <person name="Orlowska M."/>
            <person name="Perlinska-Lenart U."/>
            <person name="Aleksandrzak-Piekarczyk T."/>
            <person name="Szatraj K."/>
            <person name="Zielenkiewicz U."/>
            <person name="Pilsyk S."/>
            <person name="Malc E."/>
            <person name="Mieczkowski P."/>
            <person name="Kruszewska J.S."/>
            <person name="Biernat P."/>
            <person name="Pawlowska J."/>
        </authorList>
    </citation>
    <scope>NUCLEOTIDE SEQUENCE</scope>
    <source>
        <strain evidence="4">WA0000051536</strain>
    </source>
</reference>
<accession>A0A8H7Q8X5</accession>
<evidence type="ECO:0000256" key="2">
    <source>
        <dbReference type="ARBA" id="ARBA00023043"/>
    </source>
</evidence>
<dbReference type="InterPro" id="IPR002110">
    <property type="entry name" value="Ankyrin_rpt"/>
</dbReference>
<dbReference type="Gene3D" id="1.25.40.20">
    <property type="entry name" value="Ankyrin repeat-containing domain"/>
    <property type="match status" value="1"/>
</dbReference>
<sequence>MLDPAEGTVLLLEACAIGSVETVSNILRSFNPLINIDTIRNQNLQTPLHIACKRKDNYANATAIATLLIDHGCDVNNAICDNDGMLPLHYAVLSGNVDCIILLLLRGATIPISDPFRLTPLLLAKAEIEKNERRRSIQALQESRIPNDADPSIKNLRRITSLLLEHIKERHIEQVANGVAAAPPNYGLSNTLLSKSMPSPHGIEGDLDVPLIVERMRSMSVDADDNLDVLISKMQAFGVKHT</sequence>
<gene>
    <name evidence="4" type="ORF">INT44_000779</name>
</gene>
<keyword evidence="1" id="KW-0677">Repeat</keyword>
<keyword evidence="5" id="KW-1185">Reference proteome</keyword>
<feature type="repeat" description="ANK" evidence="3">
    <location>
        <begin position="43"/>
        <end position="76"/>
    </location>
</feature>
<dbReference type="AlphaFoldDB" id="A0A8H7Q8X5"/>
<dbReference type="SUPFAM" id="SSF48403">
    <property type="entry name" value="Ankyrin repeat"/>
    <property type="match status" value="1"/>
</dbReference>
<dbReference type="PROSITE" id="PS50088">
    <property type="entry name" value="ANK_REPEAT"/>
    <property type="match status" value="2"/>
</dbReference>
<evidence type="ECO:0000313" key="5">
    <source>
        <dbReference type="Proteomes" id="UP000612746"/>
    </source>
</evidence>
<evidence type="ECO:0000313" key="4">
    <source>
        <dbReference type="EMBL" id="KAG2188028.1"/>
    </source>
</evidence>
<feature type="repeat" description="ANK" evidence="3">
    <location>
        <begin position="83"/>
        <end position="115"/>
    </location>
</feature>
<evidence type="ECO:0000256" key="3">
    <source>
        <dbReference type="PROSITE-ProRule" id="PRU00023"/>
    </source>
</evidence>
<dbReference type="PANTHER" id="PTHR24198:SF165">
    <property type="entry name" value="ANKYRIN REPEAT-CONTAINING PROTEIN-RELATED"/>
    <property type="match status" value="1"/>
</dbReference>
<dbReference type="SMART" id="SM00248">
    <property type="entry name" value="ANK"/>
    <property type="match status" value="3"/>
</dbReference>
<dbReference type="Proteomes" id="UP000612746">
    <property type="component" value="Unassembled WGS sequence"/>
</dbReference>
<evidence type="ECO:0008006" key="6">
    <source>
        <dbReference type="Google" id="ProtNLM"/>
    </source>
</evidence>
<dbReference type="PROSITE" id="PS50297">
    <property type="entry name" value="ANK_REP_REGION"/>
    <property type="match status" value="1"/>
</dbReference>
<organism evidence="4 5">
    <name type="scientific">Umbelopsis vinacea</name>
    <dbReference type="NCBI Taxonomy" id="44442"/>
    <lineage>
        <taxon>Eukaryota</taxon>
        <taxon>Fungi</taxon>
        <taxon>Fungi incertae sedis</taxon>
        <taxon>Mucoromycota</taxon>
        <taxon>Mucoromycotina</taxon>
        <taxon>Umbelopsidomycetes</taxon>
        <taxon>Umbelopsidales</taxon>
        <taxon>Umbelopsidaceae</taxon>
        <taxon>Umbelopsis</taxon>
    </lineage>
</organism>
<dbReference type="InterPro" id="IPR036770">
    <property type="entry name" value="Ankyrin_rpt-contain_sf"/>
</dbReference>
<comment type="caution">
    <text evidence="4">The sequence shown here is derived from an EMBL/GenBank/DDBJ whole genome shotgun (WGS) entry which is preliminary data.</text>
</comment>
<name>A0A8H7Q8X5_9FUNG</name>
<dbReference type="OrthoDB" id="194358at2759"/>